<evidence type="ECO:0000313" key="1">
    <source>
        <dbReference type="EMBL" id="GAG81622.1"/>
    </source>
</evidence>
<dbReference type="AlphaFoldDB" id="X1BKA1"/>
<organism evidence="1">
    <name type="scientific">marine sediment metagenome</name>
    <dbReference type="NCBI Taxonomy" id="412755"/>
    <lineage>
        <taxon>unclassified sequences</taxon>
        <taxon>metagenomes</taxon>
        <taxon>ecological metagenomes</taxon>
    </lineage>
</organism>
<reference evidence="1" key="1">
    <citation type="journal article" date="2014" name="Front. Microbiol.">
        <title>High frequency of phylogenetically diverse reductive dehalogenase-homologous genes in deep subseafloor sedimentary metagenomes.</title>
        <authorList>
            <person name="Kawai M."/>
            <person name="Futagami T."/>
            <person name="Toyoda A."/>
            <person name="Takaki Y."/>
            <person name="Nishi S."/>
            <person name="Hori S."/>
            <person name="Arai W."/>
            <person name="Tsubouchi T."/>
            <person name="Morono Y."/>
            <person name="Uchiyama I."/>
            <person name="Ito T."/>
            <person name="Fujiyama A."/>
            <person name="Inagaki F."/>
            <person name="Takami H."/>
        </authorList>
    </citation>
    <scope>NUCLEOTIDE SEQUENCE</scope>
    <source>
        <strain evidence="1">Expedition CK06-06</strain>
    </source>
</reference>
<dbReference type="InterPro" id="IPR013785">
    <property type="entry name" value="Aldolase_TIM"/>
</dbReference>
<feature type="non-terminal residue" evidence="1">
    <location>
        <position position="76"/>
    </location>
</feature>
<dbReference type="Gene3D" id="3.20.20.70">
    <property type="entry name" value="Aldolase class I"/>
    <property type="match status" value="1"/>
</dbReference>
<sequence length="76" mass="8327">MLKVDKQDSLGYINLDYFLQEERKKVYDSELLKVNICNLELKSPVILASGILGVSHSSLINIFKIGAGAVTTKSVG</sequence>
<dbReference type="EMBL" id="BART01011168">
    <property type="protein sequence ID" value="GAG81622.1"/>
    <property type="molecule type" value="Genomic_DNA"/>
</dbReference>
<dbReference type="SUPFAM" id="SSF51395">
    <property type="entry name" value="FMN-linked oxidoreductases"/>
    <property type="match status" value="1"/>
</dbReference>
<protein>
    <submittedName>
        <fullName evidence="1">Uncharacterized protein</fullName>
    </submittedName>
</protein>
<comment type="caution">
    <text evidence="1">The sequence shown here is derived from an EMBL/GenBank/DDBJ whole genome shotgun (WGS) entry which is preliminary data.</text>
</comment>
<name>X1BKA1_9ZZZZ</name>
<gene>
    <name evidence="1" type="ORF">S01H4_23924</name>
</gene>
<accession>X1BKA1</accession>
<proteinExistence type="predicted"/>